<name>A0A1Y5PAH9_9MYCO</name>
<sequence>MGLLDTNYGGLGKLAADCESRGVQIGASSVTASVGVWWQASGAAVNATNRDVTLAAQAMAARMHDTAASLEAAGRHYAETDSRSAADLRELVAEA</sequence>
<evidence type="ECO:0000313" key="1">
    <source>
        <dbReference type="EMBL" id="SBS74480.1"/>
    </source>
</evidence>
<gene>
    <name evidence="1" type="ORF">MHPYR_20058</name>
</gene>
<accession>A0A1Y5PAH9</accession>
<dbReference type="Pfam" id="PF10824">
    <property type="entry name" value="T7SS_ESX_EspC"/>
    <property type="match status" value="1"/>
</dbReference>
<dbReference type="AlphaFoldDB" id="A0A1Y5PAH9"/>
<protein>
    <submittedName>
        <fullName evidence="1">Uncharacterized protein</fullName>
    </submittedName>
</protein>
<dbReference type="EMBL" id="FLQS01000012">
    <property type="protein sequence ID" value="SBS74480.1"/>
    <property type="molecule type" value="Genomic_DNA"/>
</dbReference>
<proteinExistence type="predicted"/>
<dbReference type="InterPro" id="IPR022536">
    <property type="entry name" value="EspC"/>
</dbReference>
<reference evidence="1" key="1">
    <citation type="submission" date="2016-03" db="EMBL/GenBank/DDBJ databases">
        <authorList>
            <person name="Ploux O."/>
        </authorList>
    </citation>
    <scope>NUCLEOTIDE SEQUENCE</scope>
    <source>
        <strain evidence="1">UC10</strain>
    </source>
</reference>
<dbReference type="GO" id="GO:0009306">
    <property type="term" value="P:protein secretion"/>
    <property type="evidence" value="ECO:0007669"/>
    <property type="project" value="InterPro"/>
</dbReference>
<organism evidence="1">
    <name type="scientific">uncultured Mycobacterium sp</name>
    <dbReference type="NCBI Taxonomy" id="171292"/>
    <lineage>
        <taxon>Bacteria</taxon>
        <taxon>Bacillati</taxon>
        <taxon>Actinomycetota</taxon>
        <taxon>Actinomycetes</taxon>
        <taxon>Mycobacteriales</taxon>
        <taxon>Mycobacteriaceae</taxon>
        <taxon>Mycobacterium</taxon>
        <taxon>environmental samples</taxon>
    </lineage>
</organism>